<evidence type="ECO:0000313" key="3">
    <source>
        <dbReference type="Proteomes" id="UP001328107"/>
    </source>
</evidence>
<feature type="non-terminal residue" evidence="2">
    <location>
        <position position="113"/>
    </location>
</feature>
<name>A0AAN5IBA4_9BILA</name>
<sequence>MARRSLPQRHTIHCQLTLRRVAIKQSRSRHKTELSLSSRRETGGATKTPKVKRVGGSKEERTKEEKAKTPKVRDSDEVRTRNSKANKSAEEISVEASETKEKKEKKGMRDYLS</sequence>
<dbReference type="AlphaFoldDB" id="A0AAN5IBA4"/>
<gene>
    <name evidence="2" type="ORF">PMAYCL1PPCAC_29937</name>
</gene>
<organism evidence="2 3">
    <name type="scientific">Pristionchus mayeri</name>
    <dbReference type="NCBI Taxonomy" id="1317129"/>
    <lineage>
        <taxon>Eukaryota</taxon>
        <taxon>Metazoa</taxon>
        <taxon>Ecdysozoa</taxon>
        <taxon>Nematoda</taxon>
        <taxon>Chromadorea</taxon>
        <taxon>Rhabditida</taxon>
        <taxon>Rhabditina</taxon>
        <taxon>Diplogasteromorpha</taxon>
        <taxon>Diplogasteroidea</taxon>
        <taxon>Neodiplogasteridae</taxon>
        <taxon>Pristionchus</taxon>
    </lineage>
</organism>
<keyword evidence="3" id="KW-1185">Reference proteome</keyword>
<reference evidence="3" key="1">
    <citation type="submission" date="2022-10" db="EMBL/GenBank/DDBJ databases">
        <title>Genome assembly of Pristionchus species.</title>
        <authorList>
            <person name="Yoshida K."/>
            <person name="Sommer R.J."/>
        </authorList>
    </citation>
    <scope>NUCLEOTIDE SEQUENCE [LARGE SCALE GENOMIC DNA]</scope>
    <source>
        <strain evidence="3">RS5460</strain>
    </source>
</reference>
<proteinExistence type="predicted"/>
<accession>A0AAN5IBA4</accession>
<feature type="region of interest" description="Disordered" evidence="1">
    <location>
        <begin position="23"/>
        <end position="113"/>
    </location>
</feature>
<dbReference type="EMBL" id="BTRK01000006">
    <property type="protein sequence ID" value="GMR59742.1"/>
    <property type="molecule type" value="Genomic_DNA"/>
</dbReference>
<feature type="compositionally biased region" description="Basic and acidic residues" evidence="1">
    <location>
        <begin position="97"/>
        <end position="113"/>
    </location>
</feature>
<comment type="caution">
    <text evidence="2">The sequence shown here is derived from an EMBL/GenBank/DDBJ whole genome shotgun (WGS) entry which is preliminary data.</text>
</comment>
<protein>
    <submittedName>
        <fullName evidence="2">Uncharacterized protein</fullName>
    </submittedName>
</protein>
<evidence type="ECO:0000313" key="2">
    <source>
        <dbReference type="EMBL" id="GMR59742.1"/>
    </source>
</evidence>
<feature type="compositionally biased region" description="Basic and acidic residues" evidence="1">
    <location>
        <begin position="56"/>
        <end position="80"/>
    </location>
</feature>
<dbReference type="Proteomes" id="UP001328107">
    <property type="component" value="Unassembled WGS sequence"/>
</dbReference>
<evidence type="ECO:0000256" key="1">
    <source>
        <dbReference type="SAM" id="MobiDB-lite"/>
    </source>
</evidence>